<gene>
    <name evidence="2" type="ORF">K1X11_005415</name>
</gene>
<reference evidence="2 3" key="1">
    <citation type="submission" date="2021-08" db="EMBL/GenBank/DDBJ databases">
        <authorList>
            <person name="Zhang D."/>
            <person name="Zhang A."/>
            <person name="Wang L."/>
        </authorList>
    </citation>
    <scope>NUCLEOTIDE SEQUENCE [LARGE SCALE GENOMIC DNA]</scope>
    <source>
        <strain evidence="2 3">WL0086</strain>
    </source>
</reference>
<keyword evidence="3" id="KW-1185">Reference proteome</keyword>
<dbReference type="EMBL" id="CP139781">
    <property type="protein sequence ID" value="WRQ88834.1"/>
    <property type="molecule type" value="Genomic_DNA"/>
</dbReference>
<evidence type="ECO:0000256" key="1">
    <source>
        <dbReference type="SAM" id="Phobius"/>
    </source>
</evidence>
<dbReference type="RefSeq" id="WP_221031927.1">
    <property type="nucleotide sequence ID" value="NZ_CP139781.1"/>
</dbReference>
<name>A0ABZ1CB67_9BACT</name>
<organism evidence="2 3">
    <name type="scientific">Actomonas aquatica</name>
    <dbReference type="NCBI Taxonomy" id="2866162"/>
    <lineage>
        <taxon>Bacteria</taxon>
        <taxon>Pseudomonadati</taxon>
        <taxon>Verrucomicrobiota</taxon>
        <taxon>Opitutia</taxon>
        <taxon>Opitutales</taxon>
        <taxon>Opitutaceae</taxon>
        <taxon>Actomonas</taxon>
    </lineage>
</organism>
<keyword evidence="1" id="KW-0812">Transmembrane</keyword>
<accession>A0ABZ1CB67</accession>
<reference evidence="2 3" key="2">
    <citation type="submission" date="2023-12" db="EMBL/GenBank/DDBJ databases">
        <title>Description of an unclassified Opitutus bacterium of Verrucomicrobiota.</title>
        <authorList>
            <person name="Zhang D.-F."/>
        </authorList>
    </citation>
    <scope>NUCLEOTIDE SEQUENCE [LARGE SCALE GENOMIC DNA]</scope>
    <source>
        <strain evidence="2 3">WL0086</strain>
    </source>
</reference>
<keyword evidence="1" id="KW-1133">Transmembrane helix</keyword>
<protein>
    <submittedName>
        <fullName evidence="2">Uncharacterized protein</fullName>
    </submittedName>
</protein>
<sequence length="129" mass="14844">MYILGVPLLLIAFLTGVVMAFSPRRRKIGIPLALMCLGFAIGRLVAEDGWKQKFEILPDGRSEEEVKQALWWETLEFEDGKSPLGYSLRQNHPDVKKEVWCVAFFFPEQYAFGFDESGRLVARYHYISP</sequence>
<feature type="transmembrane region" description="Helical" evidence="1">
    <location>
        <begin position="30"/>
        <end position="46"/>
    </location>
</feature>
<evidence type="ECO:0000313" key="3">
    <source>
        <dbReference type="Proteomes" id="UP000738431"/>
    </source>
</evidence>
<proteinExistence type="predicted"/>
<keyword evidence="1" id="KW-0472">Membrane</keyword>
<dbReference type="Proteomes" id="UP000738431">
    <property type="component" value="Chromosome"/>
</dbReference>
<evidence type="ECO:0000313" key="2">
    <source>
        <dbReference type="EMBL" id="WRQ88834.1"/>
    </source>
</evidence>